<dbReference type="PRINTS" id="PR00344">
    <property type="entry name" value="BCTRLSENSOR"/>
</dbReference>
<keyword evidence="6" id="KW-0472">Membrane</keyword>
<dbReference type="AlphaFoldDB" id="A0A1G7ZVT8"/>
<dbReference type="InterPro" id="IPR036890">
    <property type="entry name" value="HATPase_C_sf"/>
</dbReference>
<dbReference type="CDD" id="cd00082">
    <property type="entry name" value="HisKA"/>
    <property type="match status" value="1"/>
</dbReference>
<dbReference type="InterPro" id="IPR000014">
    <property type="entry name" value="PAS"/>
</dbReference>
<dbReference type="SMART" id="SM00388">
    <property type="entry name" value="HisKA"/>
    <property type="match status" value="1"/>
</dbReference>
<organism evidence="9 10">
    <name type="scientific">Roseospirillum parvum</name>
    <dbReference type="NCBI Taxonomy" id="83401"/>
    <lineage>
        <taxon>Bacteria</taxon>
        <taxon>Pseudomonadati</taxon>
        <taxon>Pseudomonadota</taxon>
        <taxon>Alphaproteobacteria</taxon>
        <taxon>Rhodospirillales</taxon>
        <taxon>Rhodospirillaceae</taxon>
        <taxon>Roseospirillum</taxon>
    </lineage>
</organism>
<dbReference type="EC" id="2.7.13.3" evidence="2"/>
<gene>
    <name evidence="9" type="ORF">SAMN05421742_104236</name>
</gene>
<dbReference type="InterPro" id="IPR005467">
    <property type="entry name" value="His_kinase_dom"/>
</dbReference>
<dbReference type="CDD" id="cd00130">
    <property type="entry name" value="PAS"/>
    <property type="match status" value="1"/>
</dbReference>
<dbReference type="OrthoDB" id="9801651at2"/>
<dbReference type="InterPro" id="IPR003661">
    <property type="entry name" value="HisK_dim/P_dom"/>
</dbReference>
<sequence length="691" mass="73980">MSDPAPLSEGRSPLPFRLGRASWIIAGFGLAVAALFALAVGTHYQANLAQQTRIARVVAEMAEAGVTRTIESAETLLVAAAEEVERRPADGPSAELSVRLAALLRFAPHLRQIAIADADGVILADSAGRQVGERLDLHALGLAADDSTLDGANRRFDRGLRIGRLSDGRYLPTHGGAPPSPRQVLPVALPIDPPGRPSRLIIGALNPAHLRDLLTDANLGPSSPVCLARLDGRPILHASPDSAPDCGPFDLNRLIKEGRGTALLPLPDSHGSGQVAVQLSSRYPLAAIAAVNERDARAAWLTTDGTVLGFAAAALIALLTGGGLLLRETLSRTSLENRLRTVSITRSVFANASDAMAILDADGRIQAINPAFTRITGRPPDDVVGQRLGGLPWAHPEGAASGAGHVEEGLWRLHDPDTRTRIVDLKRGRLDADTSVITLTDLTERLTNERLLEQALEEAEFANRAKSEFLANVSHELRTPLNSIIGFSDLMARGTFGPLPETYAEYAELVLKSGHHLLETINHILDLAKIEAGKFDLYPETVCLIDLLDEVVSILRLQAQDKGLTLTNHADCRGPVTADALRMKQVFLNIIGNAIKYTERGTITVRTQCDPRTHRIIVTDTGLGMTPEQITLALEPFERVHGDSMTRRQQGTGLGLSLSQRIMALHGGRLTVESRPGAGTTVTLELPGHAS</sequence>
<keyword evidence="3" id="KW-0597">Phosphoprotein</keyword>
<evidence type="ECO:0000313" key="10">
    <source>
        <dbReference type="Proteomes" id="UP000217076"/>
    </source>
</evidence>
<dbReference type="RefSeq" id="WP_143130963.1">
    <property type="nucleotide sequence ID" value="NZ_FNCV01000004.1"/>
</dbReference>
<dbReference type="SMART" id="SM00091">
    <property type="entry name" value="PAS"/>
    <property type="match status" value="1"/>
</dbReference>
<dbReference type="EMBL" id="FNCV01000004">
    <property type="protein sequence ID" value="SDH12778.1"/>
    <property type="molecule type" value="Genomic_DNA"/>
</dbReference>
<evidence type="ECO:0000259" key="8">
    <source>
        <dbReference type="PROSITE" id="PS50112"/>
    </source>
</evidence>
<evidence type="ECO:0000256" key="6">
    <source>
        <dbReference type="SAM" id="Phobius"/>
    </source>
</evidence>
<proteinExistence type="predicted"/>
<dbReference type="InterPro" id="IPR004358">
    <property type="entry name" value="Sig_transdc_His_kin-like_C"/>
</dbReference>
<keyword evidence="4" id="KW-0808">Transferase</keyword>
<dbReference type="PANTHER" id="PTHR43047">
    <property type="entry name" value="TWO-COMPONENT HISTIDINE PROTEIN KINASE"/>
    <property type="match status" value="1"/>
</dbReference>
<feature type="transmembrane region" description="Helical" evidence="6">
    <location>
        <begin position="21"/>
        <end position="44"/>
    </location>
</feature>
<evidence type="ECO:0000256" key="1">
    <source>
        <dbReference type="ARBA" id="ARBA00000085"/>
    </source>
</evidence>
<dbReference type="Proteomes" id="UP000217076">
    <property type="component" value="Unassembled WGS sequence"/>
</dbReference>
<protein>
    <recommendedName>
        <fullName evidence="2">histidine kinase</fullName>
        <ecNumber evidence="2">2.7.13.3</ecNumber>
    </recommendedName>
</protein>
<keyword evidence="10" id="KW-1185">Reference proteome</keyword>
<dbReference type="Gene3D" id="3.30.450.20">
    <property type="entry name" value="PAS domain"/>
    <property type="match status" value="2"/>
</dbReference>
<dbReference type="SUPFAM" id="SSF47384">
    <property type="entry name" value="Homodimeric domain of signal transducing histidine kinase"/>
    <property type="match status" value="1"/>
</dbReference>
<dbReference type="FunFam" id="3.30.565.10:FF:000006">
    <property type="entry name" value="Sensor histidine kinase WalK"/>
    <property type="match status" value="1"/>
</dbReference>
<reference evidence="10" key="1">
    <citation type="submission" date="2016-10" db="EMBL/GenBank/DDBJ databases">
        <authorList>
            <person name="Varghese N."/>
            <person name="Submissions S."/>
        </authorList>
    </citation>
    <scope>NUCLEOTIDE SEQUENCE [LARGE SCALE GENOMIC DNA]</scope>
    <source>
        <strain evidence="10">930I</strain>
    </source>
</reference>
<dbReference type="InterPro" id="IPR036097">
    <property type="entry name" value="HisK_dim/P_sf"/>
</dbReference>
<dbReference type="SUPFAM" id="SSF55874">
    <property type="entry name" value="ATPase domain of HSP90 chaperone/DNA topoisomerase II/histidine kinase"/>
    <property type="match status" value="1"/>
</dbReference>
<name>A0A1G7ZVT8_9PROT</name>
<evidence type="ECO:0000256" key="4">
    <source>
        <dbReference type="ARBA" id="ARBA00022679"/>
    </source>
</evidence>
<keyword evidence="6" id="KW-1133">Transmembrane helix</keyword>
<dbReference type="NCBIfam" id="TIGR00229">
    <property type="entry name" value="sensory_box"/>
    <property type="match status" value="1"/>
</dbReference>
<evidence type="ECO:0000259" key="7">
    <source>
        <dbReference type="PROSITE" id="PS50109"/>
    </source>
</evidence>
<keyword evidence="5" id="KW-0418">Kinase</keyword>
<feature type="domain" description="PAS" evidence="8">
    <location>
        <begin position="341"/>
        <end position="397"/>
    </location>
</feature>
<comment type="catalytic activity">
    <reaction evidence="1">
        <text>ATP + protein L-histidine = ADP + protein N-phospho-L-histidine.</text>
        <dbReference type="EC" id="2.7.13.3"/>
    </reaction>
</comment>
<dbReference type="SUPFAM" id="SSF55785">
    <property type="entry name" value="PYP-like sensor domain (PAS domain)"/>
    <property type="match status" value="1"/>
</dbReference>
<dbReference type="Gene3D" id="1.10.287.130">
    <property type="match status" value="1"/>
</dbReference>
<feature type="transmembrane region" description="Helical" evidence="6">
    <location>
        <begin position="307"/>
        <end position="326"/>
    </location>
</feature>
<keyword evidence="6" id="KW-0812">Transmembrane</keyword>
<dbReference type="PROSITE" id="PS50112">
    <property type="entry name" value="PAS"/>
    <property type="match status" value="1"/>
</dbReference>
<accession>A0A1G7ZVT8</accession>
<dbReference type="GO" id="GO:0000155">
    <property type="term" value="F:phosphorelay sensor kinase activity"/>
    <property type="evidence" value="ECO:0007669"/>
    <property type="project" value="InterPro"/>
</dbReference>
<dbReference type="Pfam" id="PF02518">
    <property type="entry name" value="HATPase_c"/>
    <property type="match status" value="1"/>
</dbReference>
<dbReference type="Pfam" id="PF13188">
    <property type="entry name" value="PAS_8"/>
    <property type="match status" value="1"/>
</dbReference>
<dbReference type="CDD" id="cd16922">
    <property type="entry name" value="HATPase_EvgS-ArcB-TorS-like"/>
    <property type="match status" value="1"/>
</dbReference>
<dbReference type="PROSITE" id="PS50109">
    <property type="entry name" value="HIS_KIN"/>
    <property type="match status" value="1"/>
</dbReference>
<dbReference type="STRING" id="83401.SAMN05421742_104236"/>
<dbReference type="SMART" id="SM00387">
    <property type="entry name" value="HATPase_c"/>
    <property type="match status" value="1"/>
</dbReference>
<dbReference type="Pfam" id="PF00512">
    <property type="entry name" value="HisKA"/>
    <property type="match status" value="1"/>
</dbReference>
<feature type="domain" description="Histidine kinase" evidence="7">
    <location>
        <begin position="472"/>
        <end position="690"/>
    </location>
</feature>
<dbReference type="InterPro" id="IPR003594">
    <property type="entry name" value="HATPase_dom"/>
</dbReference>
<evidence type="ECO:0000256" key="3">
    <source>
        <dbReference type="ARBA" id="ARBA00022553"/>
    </source>
</evidence>
<dbReference type="PANTHER" id="PTHR43047:SF64">
    <property type="entry name" value="HISTIDINE KINASE CONTAINING CHEY-HOMOLOGOUS RECEIVER DOMAIN AND PAS DOMAIN-RELATED"/>
    <property type="match status" value="1"/>
</dbReference>
<evidence type="ECO:0000313" key="9">
    <source>
        <dbReference type="EMBL" id="SDH12778.1"/>
    </source>
</evidence>
<dbReference type="InterPro" id="IPR035965">
    <property type="entry name" value="PAS-like_dom_sf"/>
</dbReference>
<evidence type="ECO:0000256" key="5">
    <source>
        <dbReference type="ARBA" id="ARBA00022777"/>
    </source>
</evidence>
<dbReference type="Gene3D" id="3.30.565.10">
    <property type="entry name" value="Histidine kinase-like ATPase, C-terminal domain"/>
    <property type="match status" value="1"/>
</dbReference>
<evidence type="ECO:0000256" key="2">
    <source>
        <dbReference type="ARBA" id="ARBA00012438"/>
    </source>
</evidence>